<dbReference type="GO" id="GO:0008270">
    <property type="term" value="F:zinc ion binding"/>
    <property type="evidence" value="ECO:0007669"/>
    <property type="project" value="UniProtKB-KW"/>
</dbReference>
<organism evidence="12 13">
    <name type="scientific">Senna tora</name>
    <dbReference type="NCBI Taxonomy" id="362788"/>
    <lineage>
        <taxon>Eukaryota</taxon>
        <taxon>Viridiplantae</taxon>
        <taxon>Streptophyta</taxon>
        <taxon>Embryophyta</taxon>
        <taxon>Tracheophyta</taxon>
        <taxon>Spermatophyta</taxon>
        <taxon>Magnoliopsida</taxon>
        <taxon>eudicotyledons</taxon>
        <taxon>Gunneridae</taxon>
        <taxon>Pentapetalae</taxon>
        <taxon>rosids</taxon>
        <taxon>fabids</taxon>
        <taxon>Fabales</taxon>
        <taxon>Fabaceae</taxon>
        <taxon>Caesalpinioideae</taxon>
        <taxon>Cassia clade</taxon>
        <taxon>Senna</taxon>
    </lineage>
</organism>
<dbReference type="SMART" id="SM00401">
    <property type="entry name" value="ZnF_GATA"/>
    <property type="match status" value="2"/>
</dbReference>
<keyword evidence="2 9" id="KW-0863">Zinc-finger</keyword>
<evidence type="ECO:0000313" key="13">
    <source>
        <dbReference type="Proteomes" id="UP000634136"/>
    </source>
</evidence>
<comment type="function">
    <text evidence="8">Transcriptional regulator that specifically binds 5'-GATA-3' or 5'-GAT-3' motifs within gene promoters.</text>
</comment>
<dbReference type="InterPro" id="IPR000679">
    <property type="entry name" value="Znf_GATA"/>
</dbReference>
<evidence type="ECO:0000256" key="1">
    <source>
        <dbReference type="ARBA" id="ARBA00022723"/>
    </source>
</evidence>
<reference evidence="12" key="1">
    <citation type="submission" date="2020-09" db="EMBL/GenBank/DDBJ databases">
        <title>Genome-Enabled Discovery of Anthraquinone Biosynthesis in Senna tora.</title>
        <authorList>
            <person name="Kang S.-H."/>
            <person name="Pandey R.P."/>
            <person name="Lee C.-M."/>
            <person name="Sim J.-S."/>
            <person name="Jeong J.-T."/>
            <person name="Choi B.-S."/>
            <person name="Jung M."/>
            <person name="Ginzburg D."/>
            <person name="Zhao K."/>
            <person name="Won S.Y."/>
            <person name="Oh T.-J."/>
            <person name="Yu Y."/>
            <person name="Kim N.-H."/>
            <person name="Lee O.R."/>
            <person name="Lee T.-H."/>
            <person name="Bashyal P."/>
            <person name="Kim T.-S."/>
            <person name="Lee W.-H."/>
            <person name="Kawkins C."/>
            <person name="Kim C.-K."/>
            <person name="Kim J.S."/>
            <person name="Ahn B.O."/>
            <person name="Rhee S.Y."/>
            <person name="Sohng J.K."/>
        </authorList>
    </citation>
    <scope>NUCLEOTIDE SEQUENCE</scope>
    <source>
        <tissue evidence="12">Leaf</tissue>
    </source>
</reference>
<dbReference type="Proteomes" id="UP000634136">
    <property type="component" value="Unassembled WGS sequence"/>
</dbReference>
<dbReference type="CDD" id="cd00202">
    <property type="entry name" value="ZnF_GATA"/>
    <property type="match status" value="1"/>
</dbReference>
<feature type="region of interest" description="Disordered" evidence="10">
    <location>
        <begin position="115"/>
        <end position="134"/>
    </location>
</feature>
<evidence type="ECO:0000256" key="4">
    <source>
        <dbReference type="ARBA" id="ARBA00023015"/>
    </source>
</evidence>
<feature type="domain" description="GATA-type" evidence="11">
    <location>
        <begin position="276"/>
        <end position="314"/>
    </location>
</feature>
<keyword evidence="13" id="KW-1185">Reference proteome</keyword>
<proteinExistence type="inferred from homology"/>
<name>A0A834SJC7_9FABA</name>
<evidence type="ECO:0000256" key="8">
    <source>
        <dbReference type="ARBA" id="ARBA00037539"/>
    </source>
</evidence>
<dbReference type="AlphaFoldDB" id="A0A834SJC7"/>
<keyword evidence="6" id="KW-0804">Transcription</keyword>
<dbReference type="GO" id="GO:0043565">
    <property type="term" value="F:sequence-specific DNA binding"/>
    <property type="evidence" value="ECO:0007669"/>
    <property type="project" value="InterPro"/>
</dbReference>
<dbReference type="PROSITE" id="PS50114">
    <property type="entry name" value="GATA_ZN_FINGER_2"/>
    <property type="match status" value="1"/>
</dbReference>
<evidence type="ECO:0000256" key="2">
    <source>
        <dbReference type="ARBA" id="ARBA00022771"/>
    </source>
</evidence>
<dbReference type="GO" id="GO:0006355">
    <property type="term" value="P:regulation of DNA-templated transcription"/>
    <property type="evidence" value="ECO:0007669"/>
    <property type="project" value="InterPro"/>
</dbReference>
<dbReference type="Pfam" id="PF00320">
    <property type="entry name" value="GATA"/>
    <property type="match status" value="1"/>
</dbReference>
<evidence type="ECO:0000256" key="7">
    <source>
        <dbReference type="ARBA" id="ARBA00024019"/>
    </source>
</evidence>
<dbReference type="PANTHER" id="PTHR47172:SF24">
    <property type="entry name" value="GATA ZINC FINGER DOMAIN-CONTAINING PROTEIN 14-RELATED"/>
    <property type="match status" value="1"/>
</dbReference>
<accession>A0A834SJC7</accession>
<keyword evidence="1" id="KW-0479">Metal-binding</keyword>
<feature type="compositionally biased region" description="Polar residues" evidence="10">
    <location>
        <begin position="125"/>
        <end position="134"/>
    </location>
</feature>
<evidence type="ECO:0000313" key="12">
    <source>
        <dbReference type="EMBL" id="KAF7803625.1"/>
    </source>
</evidence>
<dbReference type="Gene3D" id="3.30.50.10">
    <property type="entry name" value="Erythroid Transcription Factor GATA-1, subunit A"/>
    <property type="match status" value="1"/>
</dbReference>
<gene>
    <name evidence="12" type="ORF">G2W53_042736</name>
</gene>
<keyword evidence="4" id="KW-0805">Transcription regulation</keyword>
<evidence type="ECO:0000256" key="5">
    <source>
        <dbReference type="ARBA" id="ARBA00023125"/>
    </source>
</evidence>
<sequence length="314" mass="35247">MLWDLDISEESKYPILDSNLHDVEFNGHLLDNMMSKYLQNDFTQLIPINTSQPPPQNPLHQELVNVENKTQEGSGVIAAATNTTAAESGLKNKRKRKAEGVGKCTHFKCQATETPLWRGGPLGPKNQNTEVPNNSHMEFQGLRKVDDVRSENQHFDLNLMPESDDDNNEPFIISQPHHDHNLTPQVQEVSITSSGLPIVLNSDDGNPTPFNSQINTSSTMEEVHTTPFNSSNDRGRVHSYGSSSIIGGPGKTFRRRHRRSEVNYEDVSRRICTNFSCRTKNTPMWRKGPLGPKTLCNACGIQYKKQVTRRGSNL</sequence>
<evidence type="ECO:0000256" key="10">
    <source>
        <dbReference type="SAM" id="MobiDB-lite"/>
    </source>
</evidence>
<dbReference type="PANTHER" id="PTHR47172">
    <property type="entry name" value="OS01G0976800 PROTEIN"/>
    <property type="match status" value="1"/>
</dbReference>
<evidence type="ECO:0000256" key="6">
    <source>
        <dbReference type="ARBA" id="ARBA00023163"/>
    </source>
</evidence>
<feature type="region of interest" description="Disordered" evidence="10">
    <location>
        <begin position="224"/>
        <end position="257"/>
    </location>
</feature>
<keyword evidence="3" id="KW-0862">Zinc</keyword>
<evidence type="ECO:0000256" key="9">
    <source>
        <dbReference type="PROSITE-ProRule" id="PRU00094"/>
    </source>
</evidence>
<dbReference type="InterPro" id="IPR013088">
    <property type="entry name" value="Znf_NHR/GATA"/>
</dbReference>
<dbReference type="OrthoDB" id="1436864at2759"/>
<evidence type="ECO:0000256" key="3">
    <source>
        <dbReference type="ARBA" id="ARBA00022833"/>
    </source>
</evidence>
<comment type="caution">
    <text evidence="12">The sequence shown here is derived from an EMBL/GenBank/DDBJ whole genome shotgun (WGS) entry which is preliminary data.</text>
</comment>
<protein>
    <submittedName>
        <fullName evidence="12">GATA transcription factor 29</fullName>
    </submittedName>
</protein>
<evidence type="ECO:0000259" key="11">
    <source>
        <dbReference type="PROSITE" id="PS50114"/>
    </source>
</evidence>
<comment type="similarity">
    <text evidence="7">Belongs to the type IV zinc-finger family. Class B subfamily.</text>
</comment>
<keyword evidence="5" id="KW-0238">DNA-binding</keyword>
<dbReference type="SUPFAM" id="SSF57716">
    <property type="entry name" value="Glucocorticoid receptor-like (DNA-binding domain)"/>
    <property type="match status" value="1"/>
</dbReference>
<dbReference type="EMBL" id="JAAIUW010000013">
    <property type="protein sequence ID" value="KAF7803625.1"/>
    <property type="molecule type" value="Genomic_DNA"/>
</dbReference>